<evidence type="ECO:0000313" key="3">
    <source>
        <dbReference type="Proteomes" id="UP000837932"/>
    </source>
</evidence>
<dbReference type="Proteomes" id="UP000837932">
    <property type="component" value="Unassembled WGS sequence"/>
</dbReference>
<comment type="caution">
    <text evidence="2">The sequence shown here is derived from an EMBL/GenBank/DDBJ whole genome shotgun (WGS) entry which is preliminary data.</text>
</comment>
<evidence type="ECO:0000313" key="2">
    <source>
        <dbReference type="EMBL" id="CAH0997809.1"/>
    </source>
</evidence>
<dbReference type="Gene3D" id="2.40.100.20">
    <property type="match status" value="1"/>
</dbReference>
<dbReference type="EMBL" id="CAKLPY010000006">
    <property type="protein sequence ID" value="CAH0997809.1"/>
    <property type="molecule type" value="Genomic_DNA"/>
</dbReference>
<sequence length="144" mass="15776">MVPFKTKVSSNEKQLSEQIIQKNTKNSNKLKIKIGEKTFSATLSDNPTAAAFKALLPLSLNMNELNNNEKFAQLPKSVPINASVPANIQAGDLMMYGSNTLVLFYKGFSTSYSYTKIGKIDDVTGLVNALGTGDIKVHFEIEKD</sequence>
<dbReference type="Pfam" id="PF18050">
    <property type="entry name" value="Cyclophil_like2"/>
    <property type="match status" value="1"/>
</dbReference>
<reference evidence="2" key="1">
    <citation type="submission" date="2021-12" db="EMBL/GenBank/DDBJ databases">
        <authorList>
            <person name="Rodrigo-Torres L."/>
            <person name="Arahal R. D."/>
            <person name="Lucena T."/>
        </authorList>
    </citation>
    <scope>NUCLEOTIDE SEQUENCE</scope>
    <source>
        <strain evidence="2">CECT 8858</strain>
    </source>
</reference>
<protein>
    <recommendedName>
        <fullName evidence="1">Cyclophilin-like domain-containing protein</fullName>
    </recommendedName>
</protein>
<proteinExistence type="predicted"/>
<dbReference type="InterPro" id="IPR041183">
    <property type="entry name" value="Cyclophilin-like"/>
</dbReference>
<accession>A0ABN8F1U3</accession>
<feature type="domain" description="Cyclophilin-like" evidence="1">
    <location>
        <begin position="32"/>
        <end position="140"/>
    </location>
</feature>
<keyword evidence="3" id="KW-1185">Reference proteome</keyword>
<evidence type="ECO:0000259" key="1">
    <source>
        <dbReference type="Pfam" id="PF18050"/>
    </source>
</evidence>
<dbReference type="InterPro" id="IPR029000">
    <property type="entry name" value="Cyclophilin-like_dom_sf"/>
</dbReference>
<dbReference type="RefSeq" id="WP_238808615.1">
    <property type="nucleotide sequence ID" value="NZ_CAKLPY010000006.1"/>
</dbReference>
<organism evidence="2 3">
    <name type="scientific">Emticicia aquatica</name>
    <dbReference type="NCBI Taxonomy" id="1681835"/>
    <lineage>
        <taxon>Bacteria</taxon>
        <taxon>Pseudomonadati</taxon>
        <taxon>Bacteroidota</taxon>
        <taxon>Cytophagia</taxon>
        <taxon>Cytophagales</taxon>
        <taxon>Leadbetterellaceae</taxon>
        <taxon>Emticicia</taxon>
    </lineage>
</organism>
<dbReference type="SUPFAM" id="SSF50891">
    <property type="entry name" value="Cyclophilin-like"/>
    <property type="match status" value="1"/>
</dbReference>
<gene>
    <name evidence="2" type="ORF">EMA8858_03943</name>
</gene>
<name>A0ABN8F1U3_9BACT</name>